<dbReference type="AlphaFoldDB" id="A0A8S1GRD6"/>
<feature type="compositionally biased region" description="Polar residues" evidence="1">
    <location>
        <begin position="44"/>
        <end position="64"/>
    </location>
</feature>
<evidence type="ECO:0000256" key="1">
    <source>
        <dbReference type="SAM" id="MobiDB-lite"/>
    </source>
</evidence>
<reference evidence="3" key="1">
    <citation type="submission" date="2020-10" db="EMBL/GenBank/DDBJ databases">
        <authorList>
            <person name="Kikuchi T."/>
        </authorList>
    </citation>
    <scope>NUCLEOTIDE SEQUENCE</scope>
    <source>
        <strain evidence="3">NKZ352</strain>
    </source>
</reference>
<feature type="compositionally biased region" description="Basic and acidic residues" evidence="1">
    <location>
        <begin position="103"/>
        <end position="124"/>
    </location>
</feature>
<feature type="compositionally biased region" description="Basic and acidic residues" evidence="1">
    <location>
        <begin position="72"/>
        <end position="96"/>
    </location>
</feature>
<proteinExistence type="predicted"/>
<evidence type="ECO:0000313" key="4">
    <source>
        <dbReference type="Proteomes" id="UP000835052"/>
    </source>
</evidence>
<organism evidence="3 4">
    <name type="scientific">Caenorhabditis auriculariae</name>
    <dbReference type="NCBI Taxonomy" id="2777116"/>
    <lineage>
        <taxon>Eukaryota</taxon>
        <taxon>Metazoa</taxon>
        <taxon>Ecdysozoa</taxon>
        <taxon>Nematoda</taxon>
        <taxon>Chromadorea</taxon>
        <taxon>Rhabditida</taxon>
        <taxon>Rhabditina</taxon>
        <taxon>Rhabditomorpha</taxon>
        <taxon>Rhabditoidea</taxon>
        <taxon>Rhabditidae</taxon>
        <taxon>Peloderinae</taxon>
        <taxon>Caenorhabditis</taxon>
    </lineage>
</organism>
<feature type="signal peptide" evidence="2">
    <location>
        <begin position="1"/>
        <end position="17"/>
    </location>
</feature>
<sequence>MRFLCILAVVGAVAVFAKDAPGLKKPLGKKPFVVPTREPRNKETSSQAPVKGNSDPTLTDSAENQADAGNKPAEHDYLTDPPEKVESSSETLDKSDGLSPNDFVHKPSDDLTESSEYHYKDYKGSDPTLTDEEVKRFITSGSLALEGDRRDRLERQRFGEHLREVFGRKEPSPVGESGLYLMLRDALAANKNVVSSKGWALIGGLCRQFGERLKKYDPKTSKLLELLRLVDVAMRPTRRLVGWAPYCPNMVKQFIRWYYQRTNIISQRCHSGTYWTTVVDRNPRRRLTLRLYHDSAEIFFILL</sequence>
<protein>
    <submittedName>
        <fullName evidence="3">Uncharacterized protein</fullName>
    </submittedName>
</protein>
<evidence type="ECO:0000256" key="2">
    <source>
        <dbReference type="SAM" id="SignalP"/>
    </source>
</evidence>
<feature type="region of interest" description="Disordered" evidence="1">
    <location>
        <begin position="25"/>
        <end position="126"/>
    </location>
</feature>
<evidence type="ECO:0000313" key="3">
    <source>
        <dbReference type="EMBL" id="CAD6186237.1"/>
    </source>
</evidence>
<accession>A0A8S1GRD6</accession>
<comment type="caution">
    <text evidence="3">The sequence shown here is derived from an EMBL/GenBank/DDBJ whole genome shotgun (WGS) entry which is preliminary data.</text>
</comment>
<dbReference type="EMBL" id="CAJGYM010000004">
    <property type="protein sequence ID" value="CAD6186237.1"/>
    <property type="molecule type" value="Genomic_DNA"/>
</dbReference>
<gene>
    <name evidence="3" type="ORF">CAUJ_LOCUS2156</name>
</gene>
<keyword evidence="4" id="KW-1185">Reference proteome</keyword>
<feature type="chain" id="PRO_5035945822" evidence="2">
    <location>
        <begin position="18"/>
        <end position="303"/>
    </location>
</feature>
<name>A0A8S1GRD6_9PELO</name>
<keyword evidence="2" id="KW-0732">Signal</keyword>
<dbReference type="Proteomes" id="UP000835052">
    <property type="component" value="Unassembled WGS sequence"/>
</dbReference>